<evidence type="ECO:0000256" key="4">
    <source>
        <dbReference type="ARBA" id="ARBA00023136"/>
    </source>
</evidence>
<dbReference type="Pfam" id="PF13193">
    <property type="entry name" value="AMP-binding_C"/>
    <property type="match status" value="1"/>
</dbReference>
<comment type="pathway">
    <text evidence="2">Lipid metabolism; fatty acid beta-oxidation.</text>
</comment>
<evidence type="ECO:0000256" key="7">
    <source>
        <dbReference type="ARBA" id="ARBA00042773"/>
    </source>
</evidence>
<dbReference type="InterPro" id="IPR020845">
    <property type="entry name" value="AMP-binding_CS"/>
</dbReference>
<dbReference type="GO" id="GO:0016020">
    <property type="term" value="C:membrane"/>
    <property type="evidence" value="ECO:0007669"/>
    <property type="project" value="UniProtKB-SubCell"/>
</dbReference>
<keyword evidence="4" id="KW-0472">Membrane</keyword>
<dbReference type="InterPro" id="IPR000873">
    <property type="entry name" value="AMP-dep_synth/lig_dom"/>
</dbReference>
<dbReference type="Gene3D" id="3.40.50.12780">
    <property type="entry name" value="N-terminal domain of ligase-like"/>
    <property type="match status" value="1"/>
</dbReference>
<dbReference type="PROSITE" id="PS00455">
    <property type="entry name" value="AMP_BINDING"/>
    <property type="match status" value="1"/>
</dbReference>
<feature type="domain" description="AMP-binding enzyme C-terminal" evidence="9">
    <location>
        <begin position="511"/>
        <end position="585"/>
    </location>
</feature>
<keyword evidence="3" id="KW-0436">Ligase</keyword>
<comment type="caution">
    <text evidence="10">The sequence shown here is derived from an EMBL/GenBank/DDBJ whole genome shotgun (WGS) entry which is preliminary data.</text>
</comment>
<dbReference type="AlphaFoldDB" id="A0A2V4V4W7"/>
<dbReference type="InterPro" id="IPR025110">
    <property type="entry name" value="AMP-bd_C"/>
</dbReference>
<feature type="domain" description="AMP-dependent synthetase/ligase" evidence="8">
    <location>
        <begin position="47"/>
        <end position="462"/>
    </location>
</feature>
<dbReference type="CDD" id="cd05936">
    <property type="entry name" value="FC-FACS_FadD_like"/>
    <property type="match status" value="1"/>
</dbReference>
<evidence type="ECO:0000256" key="2">
    <source>
        <dbReference type="ARBA" id="ARBA00005005"/>
    </source>
</evidence>
<dbReference type="Pfam" id="PF00501">
    <property type="entry name" value="AMP-binding"/>
    <property type="match status" value="1"/>
</dbReference>
<evidence type="ECO:0000259" key="8">
    <source>
        <dbReference type="Pfam" id="PF00501"/>
    </source>
</evidence>
<dbReference type="PANTHER" id="PTHR43767">
    <property type="entry name" value="LONG-CHAIN-FATTY-ACID--COA LIGASE"/>
    <property type="match status" value="1"/>
</dbReference>
<dbReference type="OrthoDB" id="9803968at2"/>
<evidence type="ECO:0000313" key="11">
    <source>
        <dbReference type="Proteomes" id="UP000247746"/>
    </source>
</evidence>
<comment type="subcellular location">
    <subcellularLocation>
        <location evidence="1">Membrane</location>
        <topology evidence="1">Peripheral membrane protein</topology>
    </subcellularLocation>
</comment>
<protein>
    <recommendedName>
        <fullName evidence="6">Long-chain-fatty-acid--CoA ligase</fullName>
        <ecNumber evidence="5">6.2.1.3</ecNumber>
    </recommendedName>
    <alternativeName>
        <fullName evidence="7">Long-chain acyl-CoA synthetase</fullName>
    </alternativeName>
</protein>
<evidence type="ECO:0000313" key="10">
    <source>
        <dbReference type="EMBL" id="PYE40991.1"/>
    </source>
</evidence>
<dbReference type="EMBL" id="QJSU01000001">
    <property type="protein sequence ID" value="PYE40991.1"/>
    <property type="molecule type" value="Genomic_DNA"/>
</dbReference>
<dbReference type="InterPro" id="IPR045851">
    <property type="entry name" value="AMP-bd_C_sf"/>
</dbReference>
<accession>A0A2V4V4W7</accession>
<evidence type="ECO:0000256" key="6">
    <source>
        <dbReference type="ARBA" id="ARBA00039545"/>
    </source>
</evidence>
<dbReference type="SUPFAM" id="SSF56801">
    <property type="entry name" value="Acetyl-CoA synthetase-like"/>
    <property type="match status" value="1"/>
</dbReference>
<sequence>MTTSTNDMPSSNTPPLWQASYEKHGLRNNLDVLESKHNLLDLLQPKIDQHSDSVAFSMGPATLTFAQLDIASRRFAAFLQAKGINKGDRVAVQLPNILQYAVVLLGCLRSGTVLVNVNPMYTHYELAHQLTDAQASVLIVLDGMTAAFDQLDDAVKSQLSLVVHCSVNPNAEPTDNDIALLTQLKASADTTRQFNQTNQTTADNAANDNATNDNATNDISEQAISFAHIINTYHAEQCQAVTITRDDLALLQYTGGTTGKPKGAMLTHYNVMANICQCYAMFGKAIEAGRSEQIKILNPLPLYHIFSFTVCGLLGIYGGWEDILVTNPRDIDGLVNTIEQHRPHVIPSVNTLFIGMLNHPKFPGLDFSRLALSIGGGTAIIKAVSDQWQQVTGMMIHEGYGMSETAPVISFNPPGITTFNGSVGLPLAMMNIKIIDENGSSCAIGTPGEVGIKGPQVMQGYWQKDNTDTFTEDGYFKSGDIGVMDSDGFLTLVDRKKDMILVSGFNVYPNEVEAALTEHPKVLEVTVIGVEDKHSGEVPKAFVVKKDPSLTADELAAFAIERLTGYKRPQSYVFIDELPKTAVGKILRKSLR</sequence>
<gene>
    <name evidence="10" type="ORF">DFP82_101311</name>
</gene>
<evidence type="ECO:0000256" key="5">
    <source>
        <dbReference type="ARBA" id="ARBA00026121"/>
    </source>
</evidence>
<dbReference type="RefSeq" id="WP_110921961.1">
    <property type="nucleotide sequence ID" value="NZ_QJSU01000001.1"/>
</dbReference>
<dbReference type="EC" id="6.2.1.3" evidence="5"/>
<name>A0A2V4V4W7_9GAMM</name>
<evidence type="ECO:0000256" key="3">
    <source>
        <dbReference type="ARBA" id="ARBA00022598"/>
    </source>
</evidence>
<keyword evidence="11" id="KW-1185">Reference proteome</keyword>
<dbReference type="PANTHER" id="PTHR43767:SF8">
    <property type="entry name" value="LONG-CHAIN-FATTY-ACID--COA LIGASE"/>
    <property type="match status" value="1"/>
</dbReference>
<dbReference type="InterPro" id="IPR042099">
    <property type="entry name" value="ANL_N_sf"/>
</dbReference>
<evidence type="ECO:0000256" key="1">
    <source>
        <dbReference type="ARBA" id="ARBA00004170"/>
    </source>
</evidence>
<dbReference type="GO" id="GO:0004467">
    <property type="term" value="F:long-chain fatty acid-CoA ligase activity"/>
    <property type="evidence" value="ECO:0007669"/>
    <property type="project" value="UniProtKB-EC"/>
</dbReference>
<organism evidence="10 11">
    <name type="scientific">Psychrobacter fozii</name>
    <dbReference type="NCBI Taxonomy" id="198480"/>
    <lineage>
        <taxon>Bacteria</taxon>
        <taxon>Pseudomonadati</taxon>
        <taxon>Pseudomonadota</taxon>
        <taxon>Gammaproteobacteria</taxon>
        <taxon>Moraxellales</taxon>
        <taxon>Moraxellaceae</taxon>
        <taxon>Psychrobacter</taxon>
    </lineage>
</organism>
<reference evidence="10 11" key="1">
    <citation type="submission" date="2018-06" db="EMBL/GenBank/DDBJ databases">
        <title>Genomic Encyclopedia of Type Strains, Phase III (KMG-III): the genomes of soil and plant-associated and newly described type strains.</title>
        <authorList>
            <person name="Whitman W."/>
        </authorList>
    </citation>
    <scope>NUCLEOTIDE SEQUENCE [LARGE SCALE GENOMIC DNA]</scope>
    <source>
        <strain evidence="10 11">CECT 5889</strain>
    </source>
</reference>
<dbReference type="Gene3D" id="3.30.300.30">
    <property type="match status" value="1"/>
</dbReference>
<proteinExistence type="predicted"/>
<dbReference type="Proteomes" id="UP000247746">
    <property type="component" value="Unassembled WGS sequence"/>
</dbReference>
<evidence type="ECO:0000259" key="9">
    <source>
        <dbReference type="Pfam" id="PF13193"/>
    </source>
</evidence>
<dbReference type="Gene3D" id="3.40.50.980">
    <property type="match status" value="1"/>
</dbReference>
<dbReference type="InterPro" id="IPR050237">
    <property type="entry name" value="ATP-dep_AMP-bd_enzyme"/>
</dbReference>